<keyword evidence="2" id="KW-1185">Reference proteome</keyword>
<dbReference type="Proteomes" id="UP000031668">
    <property type="component" value="Unassembled WGS sequence"/>
</dbReference>
<reference evidence="1 2" key="1">
    <citation type="journal article" date="2014" name="Genome Biol. Evol.">
        <title>The genome of the myxosporean Thelohanellus kitauei shows adaptations to nutrient acquisition within its fish host.</title>
        <authorList>
            <person name="Yang Y."/>
            <person name="Xiong J."/>
            <person name="Zhou Z."/>
            <person name="Huo F."/>
            <person name="Miao W."/>
            <person name="Ran C."/>
            <person name="Liu Y."/>
            <person name="Zhang J."/>
            <person name="Feng J."/>
            <person name="Wang M."/>
            <person name="Wang M."/>
            <person name="Wang L."/>
            <person name="Yao B."/>
        </authorList>
    </citation>
    <scope>NUCLEOTIDE SEQUENCE [LARGE SCALE GENOMIC DNA]</scope>
    <source>
        <strain evidence="1">Wuqing</strain>
    </source>
</reference>
<proteinExistence type="predicted"/>
<sequence>MYYDYYSCIDFIQNIAERAQYVVDSKNIGRIMEGIYPISFMCFPKSILGDSSLITALALLIIMWKYQITDYYHTCDIYTNYGEIYEHFLDLFMIFSKLYPNKVFMFPEKPCVCIDDLLHDSINDFTVNKVQRSYKSLDIGSDVEENDSSIEYWVDASMACNLMSLCQYLQYPISIMYTFLLKIDDQDEICIDDLNKRLKPTSYEVKVIHTFSEYLVDEKYAHQNGNHLIFNKTIDYLLKRFMIWNKFYFHSSPKGKYMYPSFH</sequence>
<name>A0A0C2MR44_THEKT</name>
<comment type="caution">
    <text evidence="1">The sequence shown here is derived from an EMBL/GenBank/DDBJ whole genome shotgun (WGS) entry which is preliminary data.</text>
</comment>
<gene>
    <name evidence="1" type="ORF">RF11_07298</name>
</gene>
<organism evidence="1 2">
    <name type="scientific">Thelohanellus kitauei</name>
    <name type="common">Myxosporean</name>
    <dbReference type="NCBI Taxonomy" id="669202"/>
    <lineage>
        <taxon>Eukaryota</taxon>
        <taxon>Metazoa</taxon>
        <taxon>Cnidaria</taxon>
        <taxon>Myxozoa</taxon>
        <taxon>Myxosporea</taxon>
        <taxon>Bivalvulida</taxon>
        <taxon>Platysporina</taxon>
        <taxon>Myxobolidae</taxon>
        <taxon>Thelohanellus</taxon>
    </lineage>
</organism>
<dbReference type="AlphaFoldDB" id="A0A0C2MR44"/>
<evidence type="ECO:0000313" key="2">
    <source>
        <dbReference type="Proteomes" id="UP000031668"/>
    </source>
</evidence>
<dbReference type="EMBL" id="JWZT01002320">
    <property type="protein sequence ID" value="KII69701.1"/>
    <property type="molecule type" value="Genomic_DNA"/>
</dbReference>
<evidence type="ECO:0000313" key="1">
    <source>
        <dbReference type="EMBL" id="KII69701.1"/>
    </source>
</evidence>
<accession>A0A0C2MR44</accession>
<protein>
    <submittedName>
        <fullName evidence="1">Uncharacterized protein</fullName>
    </submittedName>
</protein>